<dbReference type="Pfam" id="PF01476">
    <property type="entry name" value="LysM"/>
    <property type="match status" value="2"/>
</dbReference>
<dbReference type="EMBL" id="JAJSOW010000101">
    <property type="protein sequence ID" value="KAI9180137.1"/>
    <property type="molecule type" value="Genomic_DNA"/>
</dbReference>
<dbReference type="AlphaFoldDB" id="A0AAD5IY45"/>
<proteinExistence type="predicted"/>
<feature type="chain" id="PRO_5041963185" description="LysM domain-containing protein" evidence="1">
    <location>
        <begin position="26"/>
        <end position="326"/>
    </location>
</feature>
<keyword evidence="4" id="KW-1185">Reference proteome</keyword>
<sequence>MGCVNQVQILILLSLSSLFFSSSTAQNFKCNTPGICSALVGYAPHNITSLSDILNLFNIKNLRDVLGANNLPLTTPKNYTVEAKKTIKIPISCRCSNGTGVSYNRPVYTVKKNDTLFLIASEVFSGLVVYEKIVEANKIPNANVIEIGQNLTIPLPCSCDDVDGDKVVHYAHVVQSGSTLKSIAKEFGTDEDTLKKINDIADDSKLFADQPIDVPLKACNSSIKSESPDNGLRVATGTYVFTANDCVKCTCDYASSTTLQCEHIQLKLANSKWDTCPAAQCEGSKSLSIGNYTTNGCNRTTCTYAGYTDQKILTITTVDTSTCPSK</sequence>
<reference evidence="3" key="2">
    <citation type="submission" date="2023-02" db="EMBL/GenBank/DDBJ databases">
        <authorList>
            <person name="Swenson N.G."/>
            <person name="Wegrzyn J.L."/>
            <person name="Mcevoy S.L."/>
        </authorList>
    </citation>
    <scope>NUCLEOTIDE SEQUENCE</scope>
    <source>
        <strain evidence="3">91603</strain>
        <tissue evidence="3">Leaf</tissue>
    </source>
</reference>
<feature type="domain" description="LysM" evidence="2">
    <location>
        <begin position="170"/>
        <end position="214"/>
    </location>
</feature>
<organism evidence="3 4">
    <name type="scientific">Acer negundo</name>
    <name type="common">Box elder</name>
    <dbReference type="NCBI Taxonomy" id="4023"/>
    <lineage>
        <taxon>Eukaryota</taxon>
        <taxon>Viridiplantae</taxon>
        <taxon>Streptophyta</taxon>
        <taxon>Embryophyta</taxon>
        <taxon>Tracheophyta</taxon>
        <taxon>Spermatophyta</taxon>
        <taxon>Magnoliopsida</taxon>
        <taxon>eudicotyledons</taxon>
        <taxon>Gunneridae</taxon>
        <taxon>Pentapetalae</taxon>
        <taxon>rosids</taxon>
        <taxon>malvids</taxon>
        <taxon>Sapindales</taxon>
        <taxon>Sapindaceae</taxon>
        <taxon>Hippocastanoideae</taxon>
        <taxon>Acereae</taxon>
        <taxon>Acer</taxon>
    </lineage>
</organism>
<name>A0AAD5IY45_ACENE</name>
<protein>
    <recommendedName>
        <fullName evidence="2">LysM domain-containing protein</fullName>
    </recommendedName>
</protein>
<accession>A0AAD5IY45</accession>
<dbReference type="CDD" id="cd00118">
    <property type="entry name" value="LysM"/>
    <property type="match status" value="2"/>
</dbReference>
<dbReference type="SMART" id="SM00257">
    <property type="entry name" value="LysM"/>
    <property type="match status" value="2"/>
</dbReference>
<dbReference type="Gene3D" id="3.10.350.10">
    <property type="entry name" value="LysM domain"/>
    <property type="match status" value="2"/>
</dbReference>
<evidence type="ECO:0000313" key="4">
    <source>
        <dbReference type="Proteomes" id="UP001064489"/>
    </source>
</evidence>
<feature type="domain" description="LysM" evidence="2">
    <location>
        <begin position="106"/>
        <end position="153"/>
    </location>
</feature>
<comment type="caution">
    <text evidence="3">The sequence shown here is derived from an EMBL/GenBank/DDBJ whole genome shotgun (WGS) entry which is preliminary data.</text>
</comment>
<dbReference type="SUPFAM" id="SSF54106">
    <property type="entry name" value="LysM domain"/>
    <property type="match status" value="2"/>
</dbReference>
<dbReference type="InterPro" id="IPR036779">
    <property type="entry name" value="LysM_dom_sf"/>
</dbReference>
<keyword evidence="1" id="KW-0732">Signal</keyword>
<dbReference type="PANTHER" id="PTHR33734:SF11">
    <property type="entry name" value="LYSM DOMAIN-CONTAINING GPI-ANCHORED PROTEIN 2"/>
    <property type="match status" value="1"/>
</dbReference>
<dbReference type="InterPro" id="IPR018392">
    <property type="entry name" value="LysM"/>
</dbReference>
<dbReference type="Proteomes" id="UP001064489">
    <property type="component" value="Chromosome 4"/>
</dbReference>
<evidence type="ECO:0000313" key="3">
    <source>
        <dbReference type="EMBL" id="KAI9180137.1"/>
    </source>
</evidence>
<reference evidence="3" key="1">
    <citation type="journal article" date="2022" name="Plant J.">
        <title>Strategies of tolerance reflected in two North American maple genomes.</title>
        <authorList>
            <person name="McEvoy S.L."/>
            <person name="Sezen U.U."/>
            <person name="Trouern-Trend A."/>
            <person name="McMahon S.M."/>
            <person name="Schaberg P.G."/>
            <person name="Yang J."/>
            <person name="Wegrzyn J.L."/>
            <person name="Swenson N.G."/>
        </authorList>
    </citation>
    <scope>NUCLEOTIDE SEQUENCE</scope>
    <source>
        <strain evidence="3">91603</strain>
    </source>
</reference>
<evidence type="ECO:0000259" key="2">
    <source>
        <dbReference type="PROSITE" id="PS51782"/>
    </source>
</evidence>
<dbReference type="PROSITE" id="PS51782">
    <property type="entry name" value="LYSM"/>
    <property type="match status" value="2"/>
</dbReference>
<feature type="signal peptide" evidence="1">
    <location>
        <begin position="1"/>
        <end position="25"/>
    </location>
</feature>
<evidence type="ECO:0000256" key="1">
    <source>
        <dbReference type="SAM" id="SignalP"/>
    </source>
</evidence>
<gene>
    <name evidence="3" type="ORF">LWI28_001621</name>
</gene>
<dbReference type="PANTHER" id="PTHR33734">
    <property type="entry name" value="LYSM DOMAIN-CONTAINING GPI-ANCHORED PROTEIN 2"/>
    <property type="match status" value="1"/>
</dbReference>